<name>A0AA88YFL9_PINIB</name>
<dbReference type="SMART" id="SM00248">
    <property type="entry name" value="ANK"/>
    <property type="match status" value="5"/>
</dbReference>
<feature type="repeat" description="ANK" evidence="1">
    <location>
        <begin position="5"/>
        <end position="30"/>
    </location>
</feature>
<evidence type="ECO:0000313" key="3">
    <source>
        <dbReference type="EMBL" id="KAK3104048.1"/>
    </source>
</evidence>
<dbReference type="Proteomes" id="UP001186944">
    <property type="component" value="Unassembled WGS sequence"/>
</dbReference>
<dbReference type="AlphaFoldDB" id="A0AA88YFL9"/>
<keyword evidence="1" id="KW-0040">ANK repeat</keyword>
<keyword evidence="4" id="KW-1185">Reference proteome</keyword>
<keyword evidence="2" id="KW-0472">Membrane</keyword>
<dbReference type="Pfam" id="PF12796">
    <property type="entry name" value="Ank_2"/>
    <property type="match status" value="1"/>
</dbReference>
<dbReference type="InterPro" id="IPR036770">
    <property type="entry name" value="Ankyrin_rpt-contain_sf"/>
</dbReference>
<gene>
    <name evidence="3" type="ORF">FSP39_023989</name>
</gene>
<dbReference type="Gene3D" id="1.25.40.20">
    <property type="entry name" value="Ankyrin repeat-containing domain"/>
    <property type="match status" value="1"/>
</dbReference>
<evidence type="ECO:0000256" key="1">
    <source>
        <dbReference type="PROSITE-ProRule" id="PRU00023"/>
    </source>
</evidence>
<comment type="caution">
    <text evidence="3">The sequence shown here is derived from an EMBL/GenBank/DDBJ whole genome shotgun (WGS) entry which is preliminary data.</text>
</comment>
<evidence type="ECO:0000256" key="2">
    <source>
        <dbReference type="SAM" id="Phobius"/>
    </source>
</evidence>
<dbReference type="SUPFAM" id="SSF48403">
    <property type="entry name" value="Ankyrin repeat"/>
    <property type="match status" value="1"/>
</dbReference>
<dbReference type="PROSITE" id="PS50088">
    <property type="entry name" value="ANK_REPEAT"/>
    <property type="match status" value="1"/>
</dbReference>
<evidence type="ECO:0000313" key="4">
    <source>
        <dbReference type="Proteomes" id="UP001186944"/>
    </source>
</evidence>
<dbReference type="PANTHER" id="PTHR24121">
    <property type="entry name" value="NO MECHANORECEPTOR POTENTIAL C, ISOFORM D-RELATED"/>
    <property type="match status" value="1"/>
</dbReference>
<reference evidence="3" key="1">
    <citation type="submission" date="2019-08" db="EMBL/GenBank/DDBJ databases">
        <title>The improved chromosome-level genome for the pearl oyster Pinctada fucata martensii using PacBio sequencing and Hi-C.</title>
        <authorList>
            <person name="Zheng Z."/>
        </authorList>
    </citation>
    <scope>NUCLEOTIDE SEQUENCE</scope>
    <source>
        <strain evidence="3">ZZ-2019</strain>
        <tissue evidence="3">Adductor muscle</tissue>
    </source>
</reference>
<sequence>MIDERGCAPIHSASEGGDTEIFDKLISAGALPYEEFANGFSILHIACGQGKKPAMIKHIVTKFPAMINKSEQTLGCYPCHYVAKFHSLELLKLLEERGANMYEITSQGNTILHLACETANMNNVEYIISRYPRLLHHRNKNRALPLDFAVASKNTQLVHLIHTKSAQILKKQIYLSNLMVVIIIVAAFAWNLYRL</sequence>
<organism evidence="3 4">
    <name type="scientific">Pinctada imbricata</name>
    <name type="common">Atlantic pearl-oyster</name>
    <name type="synonym">Pinctada martensii</name>
    <dbReference type="NCBI Taxonomy" id="66713"/>
    <lineage>
        <taxon>Eukaryota</taxon>
        <taxon>Metazoa</taxon>
        <taxon>Spiralia</taxon>
        <taxon>Lophotrochozoa</taxon>
        <taxon>Mollusca</taxon>
        <taxon>Bivalvia</taxon>
        <taxon>Autobranchia</taxon>
        <taxon>Pteriomorphia</taxon>
        <taxon>Pterioida</taxon>
        <taxon>Pterioidea</taxon>
        <taxon>Pteriidae</taxon>
        <taxon>Pinctada</taxon>
    </lineage>
</organism>
<keyword evidence="2" id="KW-0812">Transmembrane</keyword>
<feature type="transmembrane region" description="Helical" evidence="2">
    <location>
        <begin position="173"/>
        <end position="193"/>
    </location>
</feature>
<keyword evidence="2" id="KW-1133">Transmembrane helix</keyword>
<dbReference type="PROSITE" id="PS50297">
    <property type="entry name" value="ANK_REP_REGION"/>
    <property type="match status" value="1"/>
</dbReference>
<dbReference type="EMBL" id="VSWD01000005">
    <property type="protein sequence ID" value="KAK3104048.1"/>
    <property type="molecule type" value="Genomic_DNA"/>
</dbReference>
<protein>
    <submittedName>
        <fullName evidence="3">Uncharacterized protein</fullName>
    </submittedName>
</protein>
<proteinExistence type="predicted"/>
<dbReference type="InterPro" id="IPR002110">
    <property type="entry name" value="Ankyrin_rpt"/>
</dbReference>
<accession>A0AA88YFL9</accession>
<dbReference type="PANTHER" id="PTHR24121:SF23">
    <property type="entry name" value="NO MECHANORECEPTOR POTENTIAL C, ISOFORM H"/>
    <property type="match status" value="1"/>
</dbReference>